<keyword evidence="2" id="KW-0812">Transmembrane</keyword>
<protein>
    <submittedName>
        <fullName evidence="3">DUF3040 domain-containing protein</fullName>
    </submittedName>
</protein>
<evidence type="ECO:0000256" key="1">
    <source>
        <dbReference type="SAM" id="MobiDB-lite"/>
    </source>
</evidence>
<gene>
    <name evidence="3" type="ORF">RDV89_15535</name>
</gene>
<accession>A0ABU3PZ95</accession>
<feature type="transmembrane region" description="Helical" evidence="2">
    <location>
        <begin position="42"/>
        <end position="60"/>
    </location>
</feature>
<dbReference type="Pfam" id="PF11239">
    <property type="entry name" value="DUF3040"/>
    <property type="match status" value="1"/>
</dbReference>
<evidence type="ECO:0000313" key="3">
    <source>
        <dbReference type="EMBL" id="MDT9594496.1"/>
    </source>
</evidence>
<keyword evidence="2" id="KW-1133">Transmembrane helix</keyword>
<feature type="region of interest" description="Disordered" evidence="1">
    <location>
        <begin position="102"/>
        <end position="146"/>
    </location>
</feature>
<keyword evidence="4" id="KW-1185">Reference proteome</keyword>
<keyword evidence="2" id="KW-0472">Membrane</keyword>
<dbReference type="Proteomes" id="UP001268542">
    <property type="component" value="Unassembled WGS sequence"/>
</dbReference>
<dbReference type="EMBL" id="JAVYII010000007">
    <property type="protein sequence ID" value="MDT9594496.1"/>
    <property type="molecule type" value="Genomic_DNA"/>
</dbReference>
<organism evidence="3 4">
    <name type="scientific">Nocardioides imazamoxiresistens</name>
    <dbReference type="NCBI Taxonomy" id="3231893"/>
    <lineage>
        <taxon>Bacteria</taxon>
        <taxon>Bacillati</taxon>
        <taxon>Actinomycetota</taxon>
        <taxon>Actinomycetes</taxon>
        <taxon>Propionibacteriales</taxon>
        <taxon>Nocardioidaceae</taxon>
        <taxon>Nocardioides</taxon>
    </lineage>
</organism>
<reference evidence="3 4" key="1">
    <citation type="submission" date="2023-08" db="EMBL/GenBank/DDBJ databases">
        <title>Nocardioides seae sp. nov., a bacterium isolated from a soil.</title>
        <authorList>
            <person name="Wang X."/>
        </authorList>
    </citation>
    <scope>NUCLEOTIDE SEQUENCE [LARGE SCALE GENOMIC DNA]</scope>
    <source>
        <strain evidence="3 4">YZH12</strain>
    </source>
</reference>
<dbReference type="RefSeq" id="WP_315734329.1">
    <property type="nucleotide sequence ID" value="NZ_JAVYII010000007.1"/>
</dbReference>
<evidence type="ECO:0000256" key="2">
    <source>
        <dbReference type="SAM" id="Phobius"/>
    </source>
</evidence>
<sequence>MPLSEEELRMLEQMERALLAEDPKFASALRGSRVRSNARKRIVISAAAFVGGIALLMGGVMARVEIVGILGFVVMLGAAVFGLTALRSRTAVGADPAEHATEGLTVIEGGRRPRRSGRSRSGASSSGSFMERMEERWRRRRDNGGY</sequence>
<evidence type="ECO:0000313" key="4">
    <source>
        <dbReference type="Proteomes" id="UP001268542"/>
    </source>
</evidence>
<name>A0ABU3PZ95_9ACTN</name>
<feature type="compositionally biased region" description="Low complexity" evidence="1">
    <location>
        <begin position="119"/>
        <end position="130"/>
    </location>
</feature>
<dbReference type="InterPro" id="IPR021401">
    <property type="entry name" value="DUF3040"/>
</dbReference>
<proteinExistence type="predicted"/>
<comment type="caution">
    <text evidence="3">The sequence shown here is derived from an EMBL/GenBank/DDBJ whole genome shotgun (WGS) entry which is preliminary data.</text>
</comment>
<feature type="transmembrane region" description="Helical" evidence="2">
    <location>
        <begin position="66"/>
        <end position="86"/>
    </location>
</feature>